<feature type="domain" description="Helix-turn-helix" evidence="1">
    <location>
        <begin position="12"/>
        <end position="60"/>
    </location>
</feature>
<keyword evidence="3" id="KW-1185">Reference proteome</keyword>
<dbReference type="Pfam" id="PF12728">
    <property type="entry name" value="HTH_17"/>
    <property type="match status" value="1"/>
</dbReference>
<reference evidence="2 3" key="1">
    <citation type="submission" date="2020-07" db="EMBL/GenBank/DDBJ databases">
        <title>Sequencing the genomes of 1000 actinobacteria strains.</title>
        <authorList>
            <person name="Klenk H.-P."/>
        </authorList>
    </citation>
    <scope>NUCLEOTIDE SEQUENCE [LARGE SCALE GENOMIC DNA]</scope>
    <source>
        <strain evidence="2 3">DSM 43461</strain>
    </source>
</reference>
<dbReference type="InterPro" id="IPR010093">
    <property type="entry name" value="SinI_DNA-bd"/>
</dbReference>
<dbReference type="EMBL" id="JACCBT010000001">
    <property type="protein sequence ID" value="NYE09854.1"/>
    <property type="molecule type" value="Genomic_DNA"/>
</dbReference>
<sequence length="66" mass="7567">MEETVTELRPKLLRVPQVMEVLQLGRWKVYELMRTGALESVWVGRDRRVPADAIDAFIAALREDAA</sequence>
<accession>A0A7Y9G4R5</accession>
<name>A0A7Y9G4R5_9ACTN</name>
<comment type="caution">
    <text evidence="2">The sequence shown here is derived from an EMBL/GenBank/DDBJ whole genome shotgun (WGS) entry which is preliminary data.</text>
</comment>
<evidence type="ECO:0000313" key="2">
    <source>
        <dbReference type="EMBL" id="NYE09854.1"/>
    </source>
</evidence>
<proteinExistence type="predicted"/>
<protein>
    <submittedName>
        <fullName evidence="2">Excisionase family DNA binding protein</fullName>
    </submittedName>
</protein>
<organism evidence="2 3">
    <name type="scientific">Actinomadura citrea</name>
    <dbReference type="NCBI Taxonomy" id="46158"/>
    <lineage>
        <taxon>Bacteria</taxon>
        <taxon>Bacillati</taxon>
        <taxon>Actinomycetota</taxon>
        <taxon>Actinomycetes</taxon>
        <taxon>Streptosporangiales</taxon>
        <taxon>Thermomonosporaceae</taxon>
        <taxon>Actinomadura</taxon>
    </lineage>
</organism>
<dbReference type="Proteomes" id="UP000591272">
    <property type="component" value="Unassembled WGS sequence"/>
</dbReference>
<dbReference type="RefSeq" id="WP_179831448.1">
    <property type="nucleotide sequence ID" value="NZ_BMRD01000003.1"/>
</dbReference>
<dbReference type="AlphaFoldDB" id="A0A7Y9G4R5"/>
<evidence type="ECO:0000259" key="1">
    <source>
        <dbReference type="Pfam" id="PF12728"/>
    </source>
</evidence>
<evidence type="ECO:0000313" key="3">
    <source>
        <dbReference type="Proteomes" id="UP000591272"/>
    </source>
</evidence>
<dbReference type="GO" id="GO:0003677">
    <property type="term" value="F:DNA binding"/>
    <property type="evidence" value="ECO:0007669"/>
    <property type="project" value="InterPro"/>
</dbReference>
<dbReference type="NCBIfam" id="TIGR01764">
    <property type="entry name" value="excise"/>
    <property type="match status" value="1"/>
</dbReference>
<dbReference type="InterPro" id="IPR041657">
    <property type="entry name" value="HTH_17"/>
</dbReference>
<gene>
    <name evidence="2" type="ORF">BJ999_000150</name>
</gene>